<proteinExistence type="predicted"/>
<accession>A0A6G0QKQ8</accession>
<evidence type="ECO:0000313" key="1">
    <source>
        <dbReference type="EMBL" id="KAE9292053.1"/>
    </source>
</evidence>
<comment type="caution">
    <text evidence="1">The sequence shown here is derived from an EMBL/GenBank/DDBJ whole genome shotgun (WGS) entry which is preliminary data.</text>
</comment>
<dbReference type="EMBL" id="QXFY01002814">
    <property type="protein sequence ID" value="KAE9292053.1"/>
    <property type="molecule type" value="Genomic_DNA"/>
</dbReference>
<gene>
    <name evidence="1" type="ORF">PF008_g25172</name>
</gene>
<name>A0A6G0QKQ8_9STRA</name>
<reference evidence="1 2" key="1">
    <citation type="submission" date="2018-09" db="EMBL/GenBank/DDBJ databases">
        <title>Genomic investigation of the strawberry pathogen Phytophthora fragariae indicates pathogenicity is determined by transcriptional variation in three key races.</title>
        <authorList>
            <person name="Adams T.M."/>
            <person name="Armitage A.D."/>
            <person name="Sobczyk M.K."/>
            <person name="Bates H.J."/>
            <person name="Dunwell J.M."/>
            <person name="Nellist C.F."/>
            <person name="Harrison R.J."/>
        </authorList>
    </citation>
    <scope>NUCLEOTIDE SEQUENCE [LARGE SCALE GENOMIC DNA]</scope>
    <source>
        <strain evidence="1 2">NOV-77</strain>
    </source>
</reference>
<organism evidence="1 2">
    <name type="scientific">Phytophthora fragariae</name>
    <dbReference type="NCBI Taxonomy" id="53985"/>
    <lineage>
        <taxon>Eukaryota</taxon>
        <taxon>Sar</taxon>
        <taxon>Stramenopiles</taxon>
        <taxon>Oomycota</taxon>
        <taxon>Peronosporomycetes</taxon>
        <taxon>Peronosporales</taxon>
        <taxon>Peronosporaceae</taxon>
        <taxon>Phytophthora</taxon>
    </lineage>
</organism>
<dbReference type="Proteomes" id="UP000486351">
    <property type="component" value="Unassembled WGS sequence"/>
</dbReference>
<protein>
    <submittedName>
        <fullName evidence="1">Uncharacterized protein</fullName>
    </submittedName>
</protein>
<evidence type="ECO:0000313" key="2">
    <source>
        <dbReference type="Proteomes" id="UP000486351"/>
    </source>
</evidence>
<sequence>MCKVAKFHSKIRADPKKLKAITELSFPRSKKGMQSYNGVAAALVHGAEDLVIVGDSVSLESARVDFTLSIRAAASFISKESASSLHC</sequence>
<dbReference type="AlphaFoldDB" id="A0A6G0QKQ8"/>